<dbReference type="InterPro" id="IPR053012">
    <property type="entry name" value="ER-organelle_contact"/>
</dbReference>
<accession>H2YK02</accession>
<reference evidence="3" key="3">
    <citation type="submission" date="2025-09" db="UniProtKB">
        <authorList>
            <consortium name="Ensembl"/>
        </authorList>
    </citation>
    <scope>IDENTIFICATION</scope>
</reference>
<organism evidence="3 4">
    <name type="scientific">Ciona savignyi</name>
    <name type="common">Pacific transparent sea squirt</name>
    <dbReference type="NCBI Taxonomy" id="51511"/>
    <lineage>
        <taxon>Eukaryota</taxon>
        <taxon>Metazoa</taxon>
        <taxon>Chordata</taxon>
        <taxon>Tunicata</taxon>
        <taxon>Ascidiacea</taxon>
        <taxon>Phlebobranchia</taxon>
        <taxon>Cionidae</taxon>
        <taxon>Ciona</taxon>
    </lineage>
</organism>
<feature type="domain" description="MSP" evidence="2">
    <location>
        <begin position="1"/>
        <end position="119"/>
    </location>
</feature>
<keyword evidence="1" id="KW-0812">Transmembrane</keyword>
<dbReference type="InParanoid" id="H2YK02"/>
<dbReference type="GeneTree" id="ENSGT00390000016713"/>
<dbReference type="PANTHER" id="PTHR46384:SF1">
    <property type="entry name" value="MOTILE SPERM DOMAIN-CONTAINING PROTEIN 2"/>
    <property type="match status" value="1"/>
</dbReference>
<keyword evidence="4" id="KW-1185">Reference proteome</keyword>
<protein>
    <recommendedName>
        <fullName evidence="2">MSP domain-containing protein</fullName>
    </recommendedName>
</protein>
<evidence type="ECO:0000259" key="2">
    <source>
        <dbReference type="PROSITE" id="PS50202"/>
    </source>
</evidence>
<dbReference type="PROSITE" id="PS50202">
    <property type="entry name" value="MSP"/>
    <property type="match status" value="1"/>
</dbReference>
<reference evidence="4" key="1">
    <citation type="submission" date="2003-08" db="EMBL/GenBank/DDBJ databases">
        <authorList>
            <person name="Birren B."/>
            <person name="Nusbaum C."/>
            <person name="Abebe A."/>
            <person name="Abouelleil A."/>
            <person name="Adekoya E."/>
            <person name="Ait-zahra M."/>
            <person name="Allen N."/>
            <person name="Allen T."/>
            <person name="An P."/>
            <person name="Anderson M."/>
            <person name="Anderson S."/>
            <person name="Arachchi H."/>
            <person name="Armbruster J."/>
            <person name="Bachantsang P."/>
            <person name="Baldwin J."/>
            <person name="Barry A."/>
            <person name="Bayul T."/>
            <person name="Blitshsteyn B."/>
            <person name="Bloom T."/>
            <person name="Blye J."/>
            <person name="Boguslavskiy L."/>
            <person name="Borowsky M."/>
            <person name="Boukhgalter B."/>
            <person name="Brunache A."/>
            <person name="Butler J."/>
            <person name="Calixte N."/>
            <person name="Calvo S."/>
            <person name="Camarata J."/>
            <person name="Campo K."/>
            <person name="Chang J."/>
            <person name="Cheshatsang Y."/>
            <person name="Citroen M."/>
            <person name="Collymore A."/>
            <person name="Considine T."/>
            <person name="Cook A."/>
            <person name="Cooke P."/>
            <person name="Corum B."/>
            <person name="Cuomo C."/>
            <person name="David R."/>
            <person name="Dawoe T."/>
            <person name="Degray S."/>
            <person name="Dodge S."/>
            <person name="Dooley K."/>
            <person name="Dorje P."/>
            <person name="Dorjee K."/>
            <person name="Dorris L."/>
            <person name="Duffey N."/>
            <person name="Dupes A."/>
            <person name="Elkins T."/>
            <person name="Engels R."/>
            <person name="Erickson J."/>
            <person name="Farina A."/>
            <person name="Faro S."/>
            <person name="Ferreira P."/>
            <person name="Fischer H."/>
            <person name="Fitzgerald M."/>
            <person name="Foley K."/>
            <person name="Gage D."/>
            <person name="Galagan J."/>
            <person name="Gearin G."/>
            <person name="Gnerre S."/>
            <person name="Gnirke A."/>
            <person name="Goyette A."/>
            <person name="Graham J."/>
            <person name="Grandbois E."/>
            <person name="Gyaltsen K."/>
            <person name="Hafez N."/>
            <person name="Hagopian D."/>
            <person name="Hagos B."/>
            <person name="Hall J."/>
            <person name="Hatcher B."/>
            <person name="Heller A."/>
            <person name="Higgins H."/>
            <person name="Honan T."/>
            <person name="Horn A."/>
            <person name="Houde N."/>
            <person name="Hughes L."/>
            <person name="Hulme W."/>
            <person name="Husby E."/>
            <person name="Iliev I."/>
            <person name="Jaffe D."/>
            <person name="Jones C."/>
            <person name="Kamal M."/>
            <person name="Kamat A."/>
            <person name="Kamvysselis M."/>
            <person name="Karlsson E."/>
            <person name="Kells C."/>
            <person name="Kieu A."/>
            <person name="Kisner P."/>
            <person name="Kodira C."/>
            <person name="Kulbokas E."/>
            <person name="Labutti K."/>
            <person name="Lama D."/>
            <person name="Landers T."/>
            <person name="Leger J."/>
            <person name="Levine S."/>
            <person name="Lewis D."/>
            <person name="Lewis T."/>
            <person name="Lindblad-toh K."/>
            <person name="Liu X."/>
            <person name="Lokyitsang T."/>
            <person name="Lokyitsang Y."/>
            <person name="Lucien O."/>
            <person name="Lui A."/>
            <person name="Ma L.J."/>
            <person name="Mabbitt R."/>
            <person name="Macdonald J."/>
            <person name="Maclean C."/>
            <person name="Major J."/>
            <person name="Manning J."/>
            <person name="Marabella R."/>
            <person name="Maru K."/>
            <person name="Matthews C."/>
            <person name="Mauceli E."/>
            <person name="Mccarthy M."/>
            <person name="Mcdonough S."/>
            <person name="Mcghee T."/>
            <person name="Meldrim J."/>
            <person name="Meneus L."/>
            <person name="Mesirov J."/>
            <person name="Mihalev A."/>
            <person name="Mihova T."/>
            <person name="Mikkelsen T."/>
            <person name="Mlenga V."/>
            <person name="Moru K."/>
            <person name="Mozes J."/>
            <person name="Mulrain L."/>
            <person name="Munson G."/>
            <person name="Naylor J."/>
            <person name="Newes C."/>
            <person name="Nguyen C."/>
            <person name="Nguyen N."/>
            <person name="Nguyen T."/>
            <person name="Nicol R."/>
            <person name="Nielsen C."/>
            <person name="Nizzari M."/>
            <person name="Norbu C."/>
            <person name="Norbu N."/>
            <person name="O'donnell P."/>
            <person name="Okoawo O."/>
            <person name="O'leary S."/>
            <person name="Omotosho B."/>
            <person name="O'neill K."/>
            <person name="Osman S."/>
            <person name="Parker S."/>
            <person name="Perrin D."/>
            <person name="Phunkhang P."/>
            <person name="Piqani B."/>
            <person name="Purcell S."/>
            <person name="Rachupka T."/>
            <person name="Ramasamy U."/>
            <person name="Rameau R."/>
            <person name="Ray V."/>
            <person name="Raymond C."/>
            <person name="Retta R."/>
            <person name="Richardson S."/>
            <person name="Rise C."/>
            <person name="Rodriguez J."/>
            <person name="Rogers J."/>
            <person name="Rogov P."/>
            <person name="Rutman M."/>
            <person name="Schupbach R."/>
            <person name="Seaman C."/>
            <person name="Settipalli S."/>
            <person name="Sharpe T."/>
            <person name="Sheridan J."/>
            <person name="Sherpa N."/>
            <person name="Shi J."/>
            <person name="Smirnov S."/>
            <person name="Smith C."/>
            <person name="Sougnez C."/>
            <person name="Spencer B."/>
            <person name="Stalker J."/>
            <person name="Stange-thomann N."/>
            <person name="Stavropoulos S."/>
            <person name="Stetson K."/>
            <person name="Stone C."/>
            <person name="Stone S."/>
            <person name="Stubbs M."/>
            <person name="Talamas J."/>
            <person name="Tchuinga P."/>
            <person name="Tenzing P."/>
            <person name="Tesfaye S."/>
            <person name="Theodore J."/>
            <person name="Thoulutsang Y."/>
            <person name="Topham K."/>
            <person name="Towey S."/>
            <person name="Tsamla T."/>
            <person name="Tsomo N."/>
            <person name="Vallee D."/>
            <person name="Vassiliev H."/>
            <person name="Venkataraman V."/>
            <person name="Vinson J."/>
            <person name="Vo A."/>
            <person name="Wade C."/>
            <person name="Wang S."/>
            <person name="Wangchuk T."/>
            <person name="Wangdi T."/>
            <person name="Whittaker C."/>
            <person name="Wilkinson J."/>
            <person name="Wu Y."/>
            <person name="Wyman D."/>
            <person name="Yadav S."/>
            <person name="Yang S."/>
            <person name="Yang X."/>
            <person name="Yeager S."/>
            <person name="Yee E."/>
            <person name="Young G."/>
            <person name="Zainoun J."/>
            <person name="Zembeck L."/>
            <person name="Zimmer A."/>
            <person name="Zody M."/>
            <person name="Lander E."/>
        </authorList>
    </citation>
    <scope>NUCLEOTIDE SEQUENCE [LARGE SCALE GENOMIC DNA]</scope>
</reference>
<dbReference type="InterPro" id="IPR000535">
    <property type="entry name" value="MSP_dom"/>
</dbReference>
<dbReference type="InterPro" id="IPR013783">
    <property type="entry name" value="Ig-like_fold"/>
</dbReference>
<sequence length="234" mass="26751">MSPMSEVIFNNSSKDANTSRYRADLTLTNRHDVEGMAVAFKVKTNSPERYHVKPSTGSIGRGEVLIIRIHLSPGYEELVSRDRFLILYQKMQAGSDVAQFWKDHSDKSDRFEHRIRVRFNAAEKKHESPIILTNSVEAPKVLKTPSKPTIPSEELAGLHRELGRVKGQLTRVEEQVDWIRSYFVYSLLLQSFLLILLFFVIHKLTSITYILESTESDPNGRFSEVVNSADRTSL</sequence>
<dbReference type="GO" id="GO:0012505">
    <property type="term" value="C:endomembrane system"/>
    <property type="evidence" value="ECO:0007669"/>
    <property type="project" value="TreeGrafter"/>
</dbReference>
<dbReference type="FunCoup" id="H2YK02">
    <property type="interactions" value="592"/>
</dbReference>
<dbReference type="Proteomes" id="UP000007875">
    <property type="component" value="Unassembled WGS sequence"/>
</dbReference>
<dbReference type="AlphaFoldDB" id="H2YK02"/>
<keyword evidence="1" id="KW-0472">Membrane</keyword>
<dbReference type="HOGENOM" id="CLU_1184688_0_0_1"/>
<dbReference type="PANTHER" id="PTHR46384">
    <property type="entry name" value="MOTILE SPERM DOMAIN-CONTAINING PROTEIN 2"/>
    <property type="match status" value="1"/>
</dbReference>
<evidence type="ECO:0000313" key="4">
    <source>
        <dbReference type="Proteomes" id="UP000007875"/>
    </source>
</evidence>
<reference evidence="3" key="2">
    <citation type="submission" date="2025-08" db="UniProtKB">
        <authorList>
            <consortium name="Ensembl"/>
        </authorList>
    </citation>
    <scope>IDENTIFICATION</scope>
</reference>
<dbReference type="InterPro" id="IPR008962">
    <property type="entry name" value="PapD-like_sf"/>
</dbReference>
<evidence type="ECO:0000256" key="1">
    <source>
        <dbReference type="SAM" id="Phobius"/>
    </source>
</evidence>
<evidence type="ECO:0000313" key="3">
    <source>
        <dbReference type="Ensembl" id="ENSCSAVP00000005651.1"/>
    </source>
</evidence>
<dbReference type="GO" id="GO:0140284">
    <property type="term" value="C:endoplasmic reticulum-endosome membrane contact site"/>
    <property type="evidence" value="ECO:0007669"/>
    <property type="project" value="TreeGrafter"/>
</dbReference>
<dbReference type="STRING" id="51511.ENSCSAVP00000005651"/>
<dbReference type="Ensembl" id="ENSCSAVT00000005726.1">
    <property type="protein sequence ID" value="ENSCSAVP00000005651.1"/>
    <property type="gene ID" value="ENSCSAVG00000003367.1"/>
</dbReference>
<keyword evidence="1" id="KW-1133">Transmembrane helix</keyword>
<dbReference type="SUPFAM" id="SSF49354">
    <property type="entry name" value="PapD-like"/>
    <property type="match status" value="1"/>
</dbReference>
<feature type="transmembrane region" description="Helical" evidence="1">
    <location>
        <begin position="182"/>
        <end position="201"/>
    </location>
</feature>
<dbReference type="Gene3D" id="2.60.40.10">
    <property type="entry name" value="Immunoglobulins"/>
    <property type="match status" value="1"/>
</dbReference>
<name>H2YK02_CIOSA</name>
<dbReference type="Pfam" id="PF00635">
    <property type="entry name" value="Motile_Sperm"/>
    <property type="match status" value="1"/>
</dbReference>
<proteinExistence type="predicted"/>